<keyword evidence="3" id="KW-1185">Reference proteome</keyword>
<evidence type="ECO:0000313" key="3">
    <source>
        <dbReference type="Proteomes" id="UP001597414"/>
    </source>
</evidence>
<dbReference type="EMBL" id="JBHUIV010000034">
    <property type="protein sequence ID" value="MFD2203718.1"/>
    <property type="molecule type" value="Genomic_DNA"/>
</dbReference>
<dbReference type="GO" id="GO:0008168">
    <property type="term" value="F:methyltransferase activity"/>
    <property type="evidence" value="ECO:0007669"/>
    <property type="project" value="UniProtKB-KW"/>
</dbReference>
<dbReference type="RefSeq" id="WP_380806606.1">
    <property type="nucleotide sequence ID" value="NZ_JBHUIV010000034.1"/>
</dbReference>
<evidence type="ECO:0000313" key="2">
    <source>
        <dbReference type="EMBL" id="MFD2203718.1"/>
    </source>
</evidence>
<dbReference type="InterPro" id="IPR013216">
    <property type="entry name" value="Methyltransf_11"/>
</dbReference>
<protein>
    <submittedName>
        <fullName evidence="2">Class I SAM-dependent methyltransferase</fullName>
        <ecNumber evidence="2">2.1.-.-</ecNumber>
    </submittedName>
</protein>
<dbReference type="SUPFAM" id="SSF53335">
    <property type="entry name" value="S-adenosyl-L-methionine-dependent methyltransferases"/>
    <property type="match status" value="1"/>
</dbReference>
<gene>
    <name evidence="2" type="ORF">ACFSKV_19235</name>
</gene>
<feature type="domain" description="Methyltransferase type 11" evidence="1">
    <location>
        <begin position="77"/>
        <end position="131"/>
    </location>
</feature>
<organism evidence="2 3">
    <name type="scientific">Shivajiella indica</name>
    <dbReference type="NCBI Taxonomy" id="872115"/>
    <lineage>
        <taxon>Bacteria</taxon>
        <taxon>Pseudomonadati</taxon>
        <taxon>Bacteroidota</taxon>
        <taxon>Cytophagia</taxon>
        <taxon>Cytophagales</taxon>
        <taxon>Cyclobacteriaceae</taxon>
        <taxon>Shivajiella</taxon>
    </lineage>
</organism>
<accession>A0ABW5BFU4</accession>
<keyword evidence="2" id="KW-0489">Methyltransferase</keyword>
<dbReference type="GO" id="GO:0032259">
    <property type="term" value="P:methylation"/>
    <property type="evidence" value="ECO:0007669"/>
    <property type="project" value="UniProtKB-KW"/>
</dbReference>
<dbReference type="Pfam" id="PF08241">
    <property type="entry name" value="Methyltransf_11"/>
    <property type="match status" value="1"/>
</dbReference>
<reference evidence="3" key="1">
    <citation type="journal article" date="2019" name="Int. J. Syst. Evol. Microbiol.">
        <title>The Global Catalogue of Microorganisms (GCM) 10K type strain sequencing project: providing services to taxonomists for standard genome sequencing and annotation.</title>
        <authorList>
            <consortium name="The Broad Institute Genomics Platform"/>
            <consortium name="The Broad Institute Genome Sequencing Center for Infectious Disease"/>
            <person name="Wu L."/>
            <person name="Ma J."/>
        </authorList>
    </citation>
    <scope>NUCLEOTIDE SEQUENCE [LARGE SCALE GENOMIC DNA]</scope>
    <source>
        <strain evidence="3">KCTC 19812</strain>
    </source>
</reference>
<dbReference type="EC" id="2.1.-.-" evidence="2"/>
<dbReference type="Gene3D" id="3.40.50.150">
    <property type="entry name" value="Vaccinia Virus protein VP39"/>
    <property type="match status" value="1"/>
</dbReference>
<name>A0ABW5BFU4_9BACT</name>
<sequence length="222" mass="26250">MNYFKALLASSDKPDSLGYALRNKRFQIFEQLIDHNFPQSKAIKVLDVGGTANFWKDKEMFRSGRLQITLLNLEEEKNLPQGIQSKAGDATDLSQFEDGQFDLVFSNSVIEHLYTWENQQKMAKECMRVGKKYFIQTPNKHFFIEAHYALPFMQYFPKKFTYGILTKTKLSRMQKWDPGHARQYLEEIRLISHQEMKRLFPNARIYKEKMWGMNKSFTAHNL</sequence>
<dbReference type="CDD" id="cd02440">
    <property type="entry name" value="AdoMet_MTases"/>
    <property type="match status" value="1"/>
</dbReference>
<dbReference type="Proteomes" id="UP001597414">
    <property type="component" value="Unassembled WGS sequence"/>
</dbReference>
<comment type="caution">
    <text evidence="2">The sequence shown here is derived from an EMBL/GenBank/DDBJ whole genome shotgun (WGS) entry which is preliminary data.</text>
</comment>
<keyword evidence="2" id="KW-0808">Transferase</keyword>
<proteinExistence type="predicted"/>
<dbReference type="InterPro" id="IPR029063">
    <property type="entry name" value="SAM-dependent_MTases_sf"/>
</dbReference>
<evidence type="ECO:0000259" key="1">
    <source>
        <dbReference type="Pfam" id="PF08241"/>
    </source>
</evidence>